<evidence type="ECO:0000313" key="3">
    <source>
        <dbReference type="Proteomes" id="UP000194474"/>
    </source>
</evidence>
<dbReference type="AlphaFoldDB" id="A0A1Y6EGD8"/>
<dbReference type="EMBL" id="FXWK01000001">
    <property type="protein sequence ID" value="SMQ61665.1"/>
    <property type="molecule type" value="Genomic_DNA"/>
</dbReference>
<sequence length="371" mass="38504">MRRSVISIALMLTASAPALAANVDALREGLDHLPESVFVQEKGDVAYFADVDVMSAQGESGPANSFVRLFAAADFTPLQSLASSEQSEWETKAGTTRDKVRYFTSFGVPPNTHTFWGLVDEASATELVSTLETIGFESAGMPGVVGNGEPMQFNPQDRDPANPWRTRVGAAQFAAATGTNVVQAQTPQAAMTAASDQPRLGQNPIIATALAGLEQSAGEAHVVQAVVISPLFGLAGLDPAAVLSPTADIAETRAKIEAQMEALGKGIPAYMGGIVADIQTDKMGAAIALAYPDCTVAQAAADAIAGRWSDMAPDTAQGEIETGTAEGVDGLCAAVVTVLIDESETVQNPAYAAVLNAHMRREASVLQIGSE</sequence>
<dbReference type="RefSeq" id="WP_086469003.1">
    <property type="nucleotide sequence ID" value="NZ_FXWK01000001.1"/>
</dbReference>
<evidence type="ECO:0000256" key="1">
    <source>
        <dbReference type="SAM" id="SignalP"/>
    </source>
</evidence>
<evidence type="ECO:0000313" key="2">
    <source>
        <dbReference type="EMBL" id="SMQ61665.1"/>
    </source>
</evidence>
<gene>
    <name evidence="2" type="ORF">SAMN06295905_0553</name>
</gene>
<accession>A0A1Y6EGD8</accession>
<keyword evidence="1" id="KW-0732">Signal</keyword>
<feature type="chain" id="PRO_5012915683" evidence="1">
    <location>
        <begin position="21"/>
        <end position="371"/>
    </location>
</feature>
<proteinExistence type="predicted"/>
<dbReference type="Proteomes" id="UP000194474">
    <property type="component" value="Unassembled WGS sequence"/>
</dbReference>
<reference evidence="3" key="1">
    <citation type="submission" date="2017-04" db="EMBL/GenBank/DDBJ databases">
        <authorList>
            <person name="Varghese N."/>
            <person name="Submissions S."/>
        </authorList>
    </citation>
    <scope>NUCLEOTIDE SEQUENCE [LARGE SCALE GENOMIC DNA]</scope>
</reference>
<organism evidence="2 3">
    <name type="scientific">Devosia lucknowensis</name>
    <dbReference type="NCBI Taxonomy" id="1096929"/>
    <lineage>
        <taxon>Bacteria</taxon>
        <taxon>Pseudomonadati</taxon>
        <taxon>Pseudomonadota</taxon>
        <taxon>Alphaproteobacteria</taxon>
        <taxon>Hyphomicrobiales</taxon>
        <taxon>Devosiaceae</taxon>
        <taxon>Devosia</taxon>
    </lineage>
</organism>
<feature type="signal peptide" evidence="1">
    <location>
        <begin position="1"/>
        <end position="20"/>
    </location>
</feature>
<protein>
    <submittedName>
        <fullName evidence="2">Uncharacterized protein</fullName>
    </submittedName>
</protein>
<dbReference type="OrthoDB" id="7945156at2"/>
<name>A0A1Y6EGD8_9HYPH</name>
<keyword evidence="3" id="KW-1185">Reference proteome</keyword>